<gene>
    <name evidence="2" type="ORF">NMYAN_190001</name>
</gene>
<comment type="caution">
    <text evidence="2">The sequence shown here is derived from an EMBL/GenBank/DDBJ whole genome shotgun (WGS) entry which is preliminary data.</text>
</comment>
<keyword evidence="1" id="KW-1133">Transmembrane helix</keyword>
<name>A0A8H8Z126_9PROT</name>
<dbReference type="Proteomes" id="UP000601736">
    <property type="component" value="Unassembled WGS sequence"/>
</dbReference>
<evidence type="ECO:0000313" key="3">
    <source>
        <dbReference type="Proteomes" id="UP000601736"/>
    </source>
</evidence>
<evidence type="ECO:0000313" key="2">
    <source>
        <dbReference type="EMBL" id="CAE6500203.1"/>
    </source>
</evidence>
<accession>A0A8H8Z126</accession>
<protein>
    <submittedName>
        <fullName evidence="2">Uncharacterized protein</fullName>
    </submittedName>
</protein>
<dbReference type="AlphaFoldDB" id="A0A8H8Z126"/>
<dbReference type="EMBL" id="CAJNAP010000011">
    <property type="protein sequence ID" value="CAE6500203.1"/>
    <property type="molecule type" value="Genomic_DNA"/>
</dbReference>
<evidence type="ECO:0000256" key="1">
    <source>
        <dbReference type="SAM" id="Phobius"/>
    </source>
</evidence>
<reference evidence="2" key="1">
    <citation type="submission" date="2021-02" db="EMBL/GenBank/DDBJ databases">
        <authorList>
            <person name="Han P."/>
        </authorList>
    </citation>
    <scope>NUCLEOTIDE SEQUENCE</scope>
    <source>
        <strain evidence="2">Nitrosomonas nitrosa 18-3D</strain>
    </source>
</reference>
<feature type="transmembrane region" description="Helical" evidence="1">
    <location>
        <begin position="6"/>
        <end position="23"/>
    </location>
</feature>
<keyword evidence="1" id="KW-0812">Transmembrane</keyword>
<proteinExistence type="predicted"/>
<organism evidence="2 3">
    <name type="scientific">Nitrosomonas nitrosa</name>
    <dbReference type="NCBI Taxonomy" id="52442"/>
    <lineage>
        <taxon>Bacteria</taxon>
        <taxon>Pseudomonadati</taxon>
        <taxon>Pseudomonadota</taxon>
        <taxon>Betaproteobacteria</taxon>
        <taxon>Nitrosomonadales</taxon>
        <taxon>Nitrosomonadaceae</taxon>
        <taxon>Nitrosomonas</taxon>
    </lineage>
</organism>
<keyword evidence="1" id="KW-0472">Membrane</keyword>
<sequence length="24" mass="2797">MKLLVIVIASIFVIGYIYLMVSYF</sequence>